<protein>
    <submittedName>
        <fullName evidence="1">Glycosyl hydrolase family 57</fullName>
    </submittedName>
</protein>
<dbReference type="SUPFAM" id="SSF88713">
    <property type="entry name" value="Glycoside hydrolase/deacetylase"/>
    <property type="match status" value="1"/>
</dbReference>
<dbReference type="GO" id="GO:0016787">
    <property type="term" value="F:hydrolase activity"/>
    <property type="evidence" value="ECO:0007669"/>
    <property type="project" value="UniProtKB-KW"/>
</dbReference>
<dbReference type="AlphaFoldDB" id="A0A2W4W468"/>
<sequence length="500" mass="55277">MTGAVLSPQSSTDWLALEDGLPPLSGREADIAAVMASDEPVFLPRTNLSLQDISAGFAIALHMHQPTIPAGAKGELVNHLQYMFEHPYDGDNHNAGTFSYCYARLGDFIPELVANGGNPRVMLDYSGTLLWGLQQMDRQDILAKLRRLACDPAYQPHVEWLGTCWGHAVVPSTPVPDLRLHIRAWQHHFAALFGPEALARVRGFSPPEMHLPNHPDLLYAFVKTLKDCGYRWLLVQEHTVETLDGHGLSQPHLPHRLVARNSQGEEEEIVVLVKTQGSDTKLVGQMQPYWEAKTLSKVSLGSATVPQLVSQISDGENGGVMMNEFPSAFMRSWYEMRDNGGGRRGVVGFNGTEYLELLAAAGCGPETFPACQAVGQARLWQAMGDTTGPEAVAGAIANLCAEDGNFSMEGGSWTGDRSWVVGYNNVLDPMQRLSAQFHQVMKRQGEQGDALERQHRYRNALIHNLLLQTSCFRYWGQGTWTGYAEELYRRGQAILAHDFA</sequence>
<dbReference type="PANTHER" id="PTHR36306:SF5">
    <property type="entry name" value="SLR1535 PROTEIN"/>
    <property type="match status" value="1"/>
</dbReference>
<name>A0A2W4W468_9CYAN</name>
<organism evidence="1 2">
    <name type="scientific">Shackletoniella antarctica</name>
    <dbReference type="NCBI Taxonomy" id="268115"/>
    <lineage>
        <taxon>Bacteria</taxon>
        <taxon>Bacillati</taxon>
        <taxon>Cyanobacteriota</taxon>
        <taxon>Cyanophyceae</taxon>
        <taxon>Oculatellales</taxon>
        <taxon>Oculatellaceae</taxon>
        <taxon>Shackletoniella</taxon>
    </lineage>
</organism>
<dbReference type="EMBL" id="QBMN01000106">
    <property type="protein sequence ID" value="PZO38277.1"/>
    <property type="molecule type" value="Genomic_DNA"/>
</dbReference>
<accession>A0A2W4W468</accession>
<keyword evidence="1" id="KW-0378">Hydrolase</keyword>
<evidence type="ECO:0000313" key="2">
    <source>
        <dbReference type="Proteomes" id="UP000249081"/>
    </source>
</evidence>
<reference evidence="1 2" key="2">
    <citation type="submission" date="2018-06" db="EMBL/GenBank/DDBJ databases">
        <title>Metagenomic assembly of (sub)arctic Cyanobacteria and their associated microbiome from non-axenic cultures.</title>
        <authorList>
            <person name="Baurain D."/>
        </authorList>
    </citation>
    <scope>NUCLEOTIDE SEQUENCE [LARGE SCALE GENOMIC DNA]</scope>
    <source>
        <strain evidence="1">ULC041bin1</strain>
    </source>
</reference>
<evidence type="ECO:0000313" key="1">
    <source>
        <dbReference type="EMBL" id="PZO38277.1"/>
    </source>
</evidence>
<dbReference type="GO" id="GO:0005975">
    <property type="term" value="P:carbohydrate metabolic process"/>
    <property type="evidence" value="ECO:0007669"/>
    <property type="project" value="InterPro"/>
</dbReference>
<dbReference type="Proteomes" id="UP000249081">
    <property type="component" value="Unassembled WGS sequence"/>
</dbReference>
<dbReference type="PANTHER" id="PTHR36306">
    <property type="entry name" value="ALPHA-AMYLASE-RELATED-RELATED"/>
    <property type="match status" value="1"/>
</dbReference>
<gene>
    <name evidence="1" type="ORF">DCF17_14830</name>
</gene>
<comment type="caution">
    <text evidence="1">The sequence shown here is derived from an EMBL/GenBank/DDBJ whole genome shotgun (WGS) entry which is preliminary data.</text>
</comment>
<reference evidence="2" key="1">
    <citation type="submission" date="2018-04" db="EMBL/GenBank/DDBJ databases">
        <authorList>
            <person name="Cornet L."/>
        </authorList>
    </citation>
    <scope>NUCLEOTIDE SEQUENCE [LARGE SCALE GENOMIC DNA]</scope>
</reference>
<dbReference type="InterPro" id="IPR011330">
    <property type="entry name" value="Glyco_hydro/deAcase_b/a-brl"/>
</dbReference>
<dbReference type="InterPro" id="IPR052046">
    <property type="entry name" value="GH57_Enzymes"/>
</dbReference>
<proteinExistence type="predicted"/>
<dbReference type="Gene3D" id="3.20.110.20">
    <property type="match status" value="1"/>
</dbReference>
<dbReference type="CDD" id="cd10798">
    <property type="entry name" value="GH57N_like_1"/>
    <property type="match status" value="1"/>
</dbReference>